<protein>
    <submittedName>
        <fullName evidence="12">Pyruvate formate lyase activating enzyme</fullName>
    </submittedName>
</protein>
<keyword evidence="5" id="KW-0479">Metal-binding</keyword>
<dbReference type="SFLD" id="SFLDG01118">
    <property type="entry name" value="activating_enzymes__group_2"/>
    <property type="match status" value="1"/>
</dbReference>
<dbReference type="InterPro" id="IPR034457">
    <property type="entry name" value="Organic_radical-activating"/>
</dbReference>
<evidence type="ECO:0000259" key="10">
    <source>
        <dbReference type="PROSITE" id="PS51379"/>
    </source>
</evidence>
<keyword evidence="12" id="KW-0456">Lyase</keyword>
<evidence type="ECO:0000256" key="5">
    <source>
        <dbReference type="ARBA" id="ARBA00022723"/>
    </source>
</evidence>
<keyword evidence="4" id="KW-0949">S-adenosyl-L-methionine</keyword>
<evidence type="ECO:0000256" key="4">
    <source>
        <dbReference type="ARBA" id="ARBA00022691"/>
    </source>
</evidence>
<proteinExistence type="inferred from homology"/>
<dbReference type="SUPFAM" id="SSF102114">
    <property type="entry name" value="Radical SAM enzymes"/>
    <property type="match status" value="1"/>
</dbReference>
<comment type="similarity">
    <text evidence="2">Belongs to the organic radical-activating enzymes family.</text>
</comment>
<dbReference type="InterPro" id="IPR001989">
    <property type="entry name" value="Radical_activat_CS"/>
</dbReference>
<comment type="catalytic activity">
    <reaction evidence="9">
        <text>glycyl-[protein] + reduced [flavodoxin] + S-adenosyl-L-methionine = glycin-2-yl radical-[protein] + semiquinone [flavodoxin] + 5'-deoxyadenosine + L-methionine + H(+)</text>
        <dbReference type="Rhea" id="RHEA:61976"/>
        <dbReference type="Rhea" id="RHEA-COMP:10622"/>
        <dbReference type="Rhea" id="RHEA-COMP:14480"/>
        <dbReference type="Rhea" id="RHEA-COMP:15993"/>
        <dbReference type="Rhea" id="RHEA-COMP:15994"/>
        <dbReference type="ChEBI" id="CHEBI:15378"/>
        <dbReference type="ChEBI" id="CHEBI:17319"/>
        <dbReference type="ChEBI" id="CHEBI:29947"/>
        <dbReference type="ChEBI" id="CHEBI:32722"/>
        <dbReference type="ChEBI" id="CHEBI:57618"/>
        <dbReference type="ChEBI" id="CHEBI:57844"/>
        <dbReference type="ChEBI" id="CHEBI:59789"/>
        <dbReference type="ChEBI" id="CHEBI:140311"/>
    </reaction>
</comment>
<dbReference type="EMBL" id="FUZT01000004">
    <property type="protein sequence ID" value="SKC63704.1"/>
    <property type="molecule type" value="Genomic_DNA"/>
</dbReference>
<gene>
    <name evidence="12" type="ORF">SAMN02194393_01862</name>
</gene>
<evidence type="ECO:0000256" key="3">
    <source>
        <dbReference type="ARBA" id="ARBA00022485"/>
    </source>
</evidence>
<reference evidence="12 13" key="1">
    <citation type="submission" date="2017-02" db="EMBL/GenBank/DDBJ databases">
        <authorList>
            <person name="Peterson S.W."/>
        </authorList>
    </citation>
    <scope>NUCLEOTIDE SEQUENCE [LARGE SCALE GENOMIC DNA]</scope>
    <source>
        <strain evidence="12 13">M1</strain>
    </source>
</reference>
<evidence type="ECO:0000313" key="12">
    <source>
        <dbReference type="EMBL" id="SKC63704.1"/>
    </source>
</evidence>
<dbReference type="PIRSF" id="PIRSF000371">
    <property type="entry name" value="PFL_act_enz"/>
    <property type="match status" value="1"/>
</dbReference>
<dbReference type="GO" id="GO:0016829">
    <property type="term" value="F:lyase activity"/>
    <property type="evidence" value="ECO:0007669"/>
    <property type="project" value="UniProtKB-KW"/>
</dbReference>
<dbReference type="PANTHER" id="PTHR30352:SF4">
    <property type="entry name" value="PYRUVATE FORMATE-LYASE 2-ACTIVATING ENZYME"/>
    <property type="match status" value="1"/>
</dbReference>
<dbReference type="OrthoDB" id="9782387at2"/>
<dbReference type="STRING" id="36842.SAMN02194393_01862"/>
<dbReference type="InterPro" id="IPR007197">
    <property type="entry name" value="rSAM"/>
</dbReference>
<dbReference type="InterPro" id="IPR017896">
    <property type="entry name" value="4Fe4S_Fe-S-bd"/>
</dbReference>
<evidence type="ECO:0000256" key="1">
    <source>
        <dbReference type="ARBA" id="ARBA00001966"/>
    </source>
</evidence>
<sequence>MNTKGILFDIQRFSINDGPGIRTTLFFKGCSLRCKWCHNPESISPKIQLNYNPKKCILCGRCVGYVKGHGIKISNGKLKIDFNKHEQNFKLIDICPMKAYGKYGKEYKIDELLEIILKDKDYYDNSSGGVTFSGGEAINQIDFLCKLGLKLKKMGIHICLDISGYDPKNNIEKTLNFVDEYLLDYKLSEQRKFKDCIGKKFDFNKVIQILDKNNKSVILRCPIIPTVNDTEKHFKAICDISNKYNNIRYVDILPYHNMVKNYKFKHINAHTRYRVPSDEGKDRWKKILKKNGLVNGIIENERI</sequence>
<dbReference type="Pfam" id="PF13353">
    <property type="entry name" value="Fer4_12"/>
    <property type="match status" value="1"/>
</dbReference>
<dbReference type="SUPFAM" id="SSF54862">
    <property type="entry name" value="4Fe-4S ferredoxins"/>
    <property type="match status" value="1"/>
</dbReference>
<dbReference type="GO" id="GO:0051539">
    <property type="term" value="F:4 iron, 4 sulfur cluster binding"/>
    <property type="evidence" value="ECO:0007669"/>
    <property type="project" value="UniProtKB-KW"/>
</dbReference>
<dbReference type="InterPro" id="IPR012839">
    <property type="entry name" value="Organic_radical_activase"/>
</dbReference>
<evidence type="ECO:0000313" key="13">
    <source>
        <dbReference type="Proteomes" id="UP000190285"/>
    </source>
</evidence>
<dbReference type="NCBIfam" id="TIGR02494">
    <property type="entry name" value="PFLE_PFLC"/>
    <property type="match status" value="1"/>
</dbReference>
<evidence type="ECO:0000256" key="7">
    <source>
        <dbReference type="ARBA" id="ARBA00023004"/>
    </source>
</evidence>
<comment type="cofactor">
    <cofactor evidence="1">
        <name>[4Fe-4S] cluster</name>
        <dbReference type="ChEBI" id="CHEBI:49883"/>
    </cofactor>
</comment>
<evidence type="ECO:0000259" key="11">
    <source>
        <dbReference type="PROSITE" id="PS51918"/>
    </source>
</evidence>
<keyword evidence="6" id="KW-0560">Oxidoreductase</keyword>
<organism evidence="12 13">
    <name type="scientific">Maledivibacter halophilus</name>
    <dbReference type="NCBI Taxonomy" id="36842"/>
    <lineage>
        <taxon>Bacteria</taxon>
        <taxon>Bacillati</taxon>
        <taxon>Bacillota</taxon>
        <taxon>Clostridia</taxon>
        <taxon>Peptostreptococcales</taxon>
        <taxon>Caminicellaceae</taxon>
        <taxon>Maledivibacter</taxon>
    </lineage>
</organism>
<dbReference type="Proteomes" id="UP000190285">
    <property type="component" value="Unassembled WGS sequence"/>
</dbReference>
<dbReference type="PANTHER" id="PTHR30352">
    <property type="entry name" value="PYRUVATE FORMATE-LYASE-ACTIVATING ENZYME"/>
    <property type="match status" value="1"/>
</dbReference>
<keyword evidence="8" id="KW-0411">Iron-sulfur</keyword>
<dbReference type="PROSITE" id="PS51379">
    <property type="entry name" value="4FE4S_FER_2"/>
    <property type="match status" value="1"/>
</dbReference>
<keyword evidence="7" id="KW-0408">Iron</keyword>
<accession>A0A1T5KIY0</accession>
<dbReference type="Gene3D" id="3.20.20.70">
    <property type="entry name" value="Aldolase class I"/>
    <property type="match status" value="1"/>
</dbReference>
<feature type="domain" description="4Fe-4S ferredoxin-type" evidence="10">
    <location>
        <begin position="47"/>
        <end position="76"/>
    </location>
</feature>
<dbReference type="SFLD" id="SFLDG01066">
    <property type="entry name" value="organic_radical-activating_enz"/>
    <property type="match status" value="1"/>
</dbReference>
<name>A0A1T5KIY0_9FIRM</name>
<dbReference type="GO" id="GO:0046872">
    <property type="term" value="F:metal ion binding"/>
    <property type="evidence" value="ECO:0007669"/>
    <property type="project" value="UniProtKB-KW"/>
</dbReference>
<evidence type="ECO:0000256" key="8">
    <source>
        <dbReference type="ARBA" id="ARBA00023014"/>
    </source>
</evidence>
<dbReference type="AlphaFoldDB" id="A0A1T5KIY0"/>
<dbReference type="InterPro" id="IPR040074">
    <property type="entry name" value="BssD/PflA/YjjW"/>
</dbReference>
<keyword evidence="13" id="KW-1185">Reference proteome</keyword>
<dbReference type="PROSITE" id="PS51918">
    <property type="entry name" value="RADICAL_SAM"/>
    <property type="match status" value="1"/>
</dbReference>
<keyword evidence="3" id="KW-0004">4Fe-4S</keyword>
<evidence type="ECO:0000256" key="2">
    <source>
        <dbReference type="ARBA" id="ARBA00009777"/>
    </source>
</evidence>
<dbReference type="InterPro" id="IPR013785">
    <property type="entry name" value="Aldolase_TIM"/>
</dbReference>
<evidence type="ECO:0000256" key="9">
    <source>
        <dbReference type="ARBA" id="ARBA00047365"/>
    </source>
</evidence>
<feature type="domain" description="Radical SAM core" evidence="11">
    <location>
        <begin position="16"/>
        <end position="294"/>
    </location>
</feature>
<dbReference type="PROSITE" id="PS01087">
    <property type="entry name" value="RADICAL_ACTIVATING"/>
    <property type="match status" value="1"/>
</dbReference>
<keyword evidence="12" id="KW-0670">Pyruvate</keyword>
<dbReference type="SFLD" id="SFLDS00029">
    <property type="entry name" value="Radical_SAM"/>
    <property type="match status" value="1"/>
</dbReference>
<dbReference type="GO" id="GO:0016491">
    <property type="term" value="F:oxidoreductase activity"/>
    <property type="evidence" value="ECO:0007669"/>
    <property type="project" value="UniProtKB-KW"/>
</dbReference>
<dbReference type="InterPro" id="IPR058240">
    <property type="entry name" value="rSAM_sf"/>
</dbReference>
<evidence type="ECO:0000256" key="6">
    <source>
        <dbReference type="ARBA" id="ARBA00023002"/>
    </source>
</evidence>
<dbReference type="RefSeq" id="WP_079491081.1">
    <property type="nucleotide sequence ID" value="NZ_FUZT01000004.1"/>
</dbReference>